<dbReference type="EMBL" id="BKCP01012625">
    <property type="protein sequence ID" value="GER56269.1"/>
    <property type="molecule type" value="Genomic_DNA"/>
</dbReference>
<sequence>WPWDILSNGGLVQEMAHIANGRDPGNSVSLLRVNSTNSSQSNILILQESCVDPTASYVIYAPVDITTMNVVLGGGDPDYVAPCYAMLHEMTENGAVIDDCGIREFFCY</sequence>
<gene>
    <name evidence="2" type="ORF">STAS_33992</name>
</gene>
<dbReference type="PANTHER" id="PTHR45654:SF77">
    <property type="entry name" value="HOMEOBOX-LEUCINE ZIPPER PROTEIN MERISTEM L1"/>
    <property type="match status" value="1"/>
</dbReference>
<accession>A0A5A7RGJ4</accession>
<dbReference type="InterPro" id="IPR042160">
    <property type="entry name" value="HD-Zip_IV"/>
</dbReference>
<organism evidence="2 3">
    <name type="scientific">Striga asiatica</name>
    <name type="common">Asiatic witchweed</name>
    <name type="synonym">Buchnera asiatica</name>
    <dbReference type="NCBI Taxonomy" id="4170"/>
    <lineage>
        <taxon>Eukaryota</taxon>
        <taxon>Viridiplantae</taxon>
        <taxon>Streptophyta</taxon>
        <taxon>Embryophyta</taxon>
        <taxon>Tracheophyta</taxon>
        <taxon>Spermatophyta</taxon>
        <taxon>Magnoliopsida</taxon>
        <taxon>eudicotyledons</taxon>
        <taxon>Gunneridae</taxon>
        <taxon>Pentapetalae</taxon>
        <taxon>asterids</taxon>
        <taxon>lamiids</taxon>
        <taxon>Lamiales</taxon>
        <taxon>Orobanchaceae</taxon>
        <taxon>Buchnereae</taxon>
        <taxon>Striga</taxon>
    </lineage>
</organism>
<dbReference type="Proteomes" id="UP000325081">
    <property type="component" value="Unassembled WGS sequence"/>
</dbReference>
<dbReference type="PANTHER" id="PTHR45654">
    <property type="entry name" value="HOMEOBOX-LEUCINE ZIPPER PROTEIN MERISTEM L1"/>
    <property type="match status" value="1"/>
</dbReference>
<keyword evidence="2" id="KW-0238">DNA-binding</keyword>
<dbReference type="Pfam" id="PF25797">
    <property type="entry name" value="PDF2_C"/>
    <property type="match status" value="1"/>
</dbReference>
<feature type="domain" description="HD-Zip IV C-terminal" evidence="1">
    <location>
        <begin position="3"/>
        <end position="81"/>
    </location>
</feature>
<keyword evidence="2" id="KW-0371">Homeobox</keyword>
<evidence type="ECO:0000313" key="3">
    <source>
        <dbReference type="Proteomes" id="UP000325081"/>
    </source>
</evidence>
<evidence type="ECO:0000313" key="2">
    <source>
        <dbReference type="EMBL" id="GER56269.1"/>
    </source>
</evidence>
<keyword evidence="3" id="KW-1185">Reference proteome</keyword>
<name>A0A5A7RGJ4_STRAF</name>
<dbReference type="OrthoDB" id="1721692at2759"/>
<dbReference type="InterPro" id="IPR057993">
    <property type="entry name" value="HD-Zip_IV_C"/>
</dbReference>
<proteinExistence type="predicted"/>
<evidence type="ECO:0000259" key="1">
    <source>
        <dbReference type="Pfam" id="PF25797"/>
    </source>
</evidence>
<dbReference type="GO" id="GO:0003677">
    <property type="term" value="F:DNA binding"/>
    <property type="evidence" value="ECO:0007669"/>
    <property type="project" value="UniProtKB-KW"/>
</dbReference>
<protein>
    <submittedName>
        <fullName evidence="2">Homeobox-leucine zipper protein HDG2</fullName>
    </submittedName>
</protein>
<dbReference type="AlphaFoldDB" id="A0A5A7RGJ4"/>
<comment type="caution">
    <text evidence="2">The sequence shown here is derived from an EMBL/GenBank/DDBJ whole genome shotgun (WGS) entry which is preliminary data.</text>
</comment>
<reference evidence="3" key="1">
    <citation type="journal article" date="2019" name="Curr. Biol.">
        <title>Genome Sequence of Striga asiatica Provides Insight into the Evolution of Plant Parasitism.</title>
        <authorList>
            <person name="Yoshida S."/>
            <person name="Kim S."/>
            <person name="Wafula E.K."/>
            <person name="Tanskanen J."/>
            <person name="Kim Y.M."/>
            <person name="Honaas L."/>
            <person name="Yang Z."/>
            <person name="Spallek T."/>
            <person name="Conn C.E."/>
            <person name="Ichihashi Y."/>
            <person name="Cheong K."/>
            <person name="Cui S."/>
            <person name="Der J.P."/>
            <person name="Gundlach H."/>
            <person name="Jiao Y."/>
            <person name="Hori C."/>
            <person name="Ishida J.K."/>
            <person name="Kasahara H."/>
            <person name="Kiba T."/>
            <person name="Kim M.S."/>
            <person name="Koo N."/>
            <person name="Laohavisit A."/>
            <person name="Lee Y.H."/>
            <person name="Lumba S."/>
            <person name="McCourt P."/>
            <person name="Mortimer J.C."/>
            <person name="Mutuku J.M."/>
            <person name="Nomura T."/>
            <person name="Sasaki-Sekimoto Y."/>
            <person name="Seto Y."/>
            <person name="Wang Y."/>
            <person name="Wakatake T."/>
            <person name="Sakakibara H."/>
            <person name="Demura T."/>
            <person name="Yamaguchi S."/>
            <person name="Yoneyama K."/>
            <person name="Manabe R.I."/>
            <person name="Nelson D.C."/>
            <person name="Schulman A.H."/>
            <person name="Timko M.P."/>
            <person name="dePamphilis C.W."/>
            <person name="Choi D."/>
            <person name="Shirasu K."/>
        </authorList>
    </citation>
    <scope>NUCLEOTIDE SEQUENCE [LARGE SCALE GENOMIC DNA]</scope>
    <source>
        <strain evidence="3">cv. UVA1</strain>
    </source>
</reference>
<feature type="non-terminal residue" evidence="2">
    <location>
        <position position="1"/>
    </location>
</feature>